<name>C6XE48_METGS</name>
<sequence precursor="true">MRAYLVIWHRWVGLAMAVFLVVAGFTGAIIAFEEEVDGWLNPHLLHPAWQAGRASLNAYALREAAQRQAPAGILVDELLLHVEAGESAAFRLSLGQSVDGKAAPLLADELFLHPQTGAMLGMRLRGDSLFQRETLVGFLYKLHYSLALPGNSGRLIFGIIAVLWTLDSMVAFYLTLPRRQQAAKSSFLSRWKPAWLIKWQAGATRINFDLHRAFGLWLCLVLLMFAWSSVMFNLREQVYMPVMKTMFDFDLSWRSIPPLAQPLSREPMPWSQAHAMARQAMQRFSAERGLKVDFEDRLRLDRQRGLYAYFVHSNADLRSDRGNTAILMDAATGEIKGWWLPTGDKAGNTVSNWLGALHMGQVFGLPYRVFVSFCGLALVLVSVTGVLIWWRKRHGKQSRRVAR</sequence>
<protein>
    <recommendedName>
        <fullName evidence="4">PepSY-associated TM helix domain protein</fullName>
    </recommendedName>
</protein>
<dbReference type="STRING" id="582744.Msip34_1578"/>
<feature type="transmembrane region" description="Helical" evidence="1">
    <location>
        <begin position="369"/>
        <end position="390"/>
    </location>
</feature>
<keyword evidence="1" id="KW-1133">Transmembrane helix</keyword>
<dbReference type="KEGG" id="mei:Msip34_1578"/>
<feature type="transmembrane region" description="Helical" evidence="1">
    <location>
        <begin position="155"/>
        <end position="176"/>
    </location>
</feature>
<dbReference type="eggNOG" id="COG3182">
    <property type="taxonomic scope" value="Bacteria"/>
</dbReference>
<dbReference type="Pfam" id="PF03929">
    <property type="entry name" value="PepSY_TM"/>
    <property type="match status" value="1"/>
</dbReference>
<evidence type="ECO:0000256" key="1">
    <source>
        <dbReference type="SAM" id="Phobius"/>
    </source>
</evidence>
<evidence type="ECO:0008006" key="4">
    <source>
        <dbReference type="Google" id="ProtNLM"/>
    </source>
</evidence>
<dbReference type="RefSeq" id="WP_015830242.1">
    <property type="nucleotide sequence ID" value="NC_012969.1"/>
</dbReference>
<dbReference type="HOGENOM" id="CLU_031962_4_0_4"/>
<proteinExistence type="predicted"/>
<dbReference type="AlphaFoldDB" id="C6XE48"/>
<dbReference type="OrthoDB" id="7238323at2"/>
<keyword evidence="3" id="KW-1185">Reference proteome</keyword>
<dbReference type="PANTHER" id="PTHR34219">
    <property type="entry name" value="IRON-REGULATED INNER MEMBRANE PROTEIN-RELATED"/>
    <property type="match status" value="1"/>
</dbReference>
<dbReference type="Proteomes" id="UP000002743">
    <property type="component" value="Chromosome"/>
</dbReference>
<reference evidence="2 3" key="2">
    <citation type="journal article" date="2011" name="J. Bacteriol.">
        <title>Genomes of three methylotrophs from a single niche uncover genetic and metabolic divergence of Methylophilaceae.</title>
        <authorList>
            <person name="Lapidus A."/>
            <person name="Clum A."/>
            <person name="Labutti K."/>
            <person name="Kaluzhnaya M.G."/>
            <person name="Lim S."/>
            <person name="Beck D.A."/>
            <person name="Glavina Del Rio T."/>
            <person name="Nolan M."/>
            <person name="Mavromatis K."/>
            <person name="Huntemann M."/>
            <person name="Lucas S."/>
            <person name="Lidstrom M.E."/>
            <person name="Ivanova N."/>
            <person name="Chistoserdova L."/>
        </authorList>
    </citation>
    <scope>NUCLEOTIDE SEQUENCE [LARGE SCALE GENOMIC DNA]</scope>
    <source>
        <strain evidence="2 3">SIP3-4</strain>
    </source>
</reference>
<organism evidence="2 3">
    <name type="scientific">Methylovorus glucosotrophus (strain SIP3-4)</name>
    <dbReference type="NCBI Taxonomy" id="582744"/>
    <lineage>
        <taxon>Bacteria</taxon>
        <taxon>Pseudomonadati</taxon>
        <taxon>Pseudomonadota</taxon>
        <taxon>Betaproteobacteria</taxon>
        <taxon>Nitrosomonadales</taxon>
        <taxon>Methylophilaceae</taxon>
        <taxon>Methylovorus</taxon>
    </lineage>
</organism>
<feature type="transmembrane region" description="Helical" evidence="1">
    <location>
        <begin position="214"/>
        <end position="234"/>
    </location>
</feature>
<reference evidence="3" key="1">
    <citation type="submission" date="2009-07" db="EMBL/GenBank/DDBJ databases">
        <title>Complete sequence of chromosome of Methylovorus sp. SIP3-4.</title>
        <authorList>
            <person name="Lucas S."/>
            <person name="Copeland A."/>
            <person name="Lapidus A."/>
            <person name="Glavina del Rio T."/>
            <person name="Tice H."/>
            <person name="Bruce D."/>
            <person name="Goodwin L."/>
            <person name="Pitluck S."/>
            <person name="Clum A."/>
            <person name="Larimer F."/>
            <person name="Land M."/>
            <person name="Hauser L."/>
            <person name="Kyrpides N."/>
            <person name="Mikhailova N."/>
            <person name="Kayluzhnaya M."/>
            <person name="Chistoserdova L."/>
        </authorList>
    </citation>
    <scope>NUCLEOTIDE SEQUENCE [LARGE SCALE GENOMIC DNA]</scope>
    <source>
        <strain evidence="3">SIP3-4</strain>
    </source>
</reference>
<keyword evidence="1" id="KW-0472">Membrane</keyword>
<dbReference type="InterPro" id="IPR005625">
    <property type="entry name" value="PepSY-ass_TM"/>
</dbReference>
<accession>C6XE48</accession>
<evidence type="ECO:0000313" key="3">
    <source>
        <dbReference type="Proteomes" id="UP000002743"/>
    </source>
</evidence>
<gene>
    <name evidence="2" type="ordered locus">Msip34_1578</name>
</gene>
<dbReference type="PANTHER" id="PTHR34219:SF5">
    <property type="entry name" value="BLR4505 PROTEIN"/>
    <property type="match status" value="1"/>
</dbReference>
<dbReference type="EMBL" id="CP001674">
    <property type="protein sequence ID" value="ACT50823.1"/>
    <property type="molecule type" value="Genomic_DNA"/>
</dbReference>
<evidence type="ECO:0000313" key="2">
    <source>
        <dbReference type="EMBL" id="ACT50823.1"/>
    </source>
</evidence>
<feature type="transmembrane region" description="Helical" evidence="1">
    <location>
        <begin position="12"/>
        <end position="32"/>
    </location>
</feature>
<keyword evidence="1" id="KW-0812">Transmembrane</keyword>